<comment type="caution">
    <text evidence="6">The sequence shown here is derived from an EMBL/GenBank/DDBJ whole genome shotgun (WGS) entry which is preliminary data.</text>
</comment>
<dbReference type="Pfam" id="PF00704">
    <property type="entry name" value="Glyco_hydro_18"/>
    <property type="match status" value="1"/>
</dbReference>
<evidence type="ECO:0000256" key="1">
    <source>
        <dbReference type="ARBA" id="ARBA00022801"/>
    </source>
</evidence>
<dbReference type="OrthoDB" id="76388at2759"/>
<protein>
    <submittedName>
        <fullName evidence="6">Putative endochitinase</fullName>
    </submittedName>
</protein>
<sequence>MAAKASSRGVFIRETIEVARRYGFDGVDLDWEFPQNPKQMGDFGFLLKEWSHAIQMEAKITKGLLYCSLSLCTTRRIS</sequence>
<feature type="domain" description="GH18" evidence="5">
    <location>
        <begin position="1"/>
        <end position="78"/>
    </location>
</feature>
<evidence type="ECO:0000256" key="2">
    <source>
        <dbReference type="ARBA" id="ARBA00023295"/>
    </source>
</evidence>
<dbReference type="InterPro" id="IPR001223">
    <property type="entry name" value="Glyco_hydro18_cat"/>
</dbReference>
<evidence type="ECO:0000259" key="5">
    <source>
        <dbReference type="PROSITE" id="PS51910"/>
    </source>
</evidence>
<dbReference type="GO" id="GO:0008061">
    <property type="term" value="F:chitin binding"/>
    <property type="evidence" value="ECO:0007669"/>
    <property type="project" value="TreeGrafter"/>
</dbReference>
<dbReference type="GO" id="GO:0004568">
    <property type="term" value="F:chitinase activity"/>
    <property type="evidence" value="ECO:0007669"/>
    <property type="project" value="TreeGrafter"/>
</dbReference>
<dbReference type="SUPFAM" id="SSF51445">
    <property type="entry name" value="(Trans)glycosidases"/>
    <property type="match status" value="1"/>
</dbReference>
<dbReference type="Gene3D" id="3.20.20.80">
    <property type="entry name" value="Glycosidases"/>
    <property type="match status" value="1"/>
</dbReference>
<dbReference type="PANTHER" id="PTHR11177:SF396">
    <property type="entry name" value="NOD FACTOR HYDROLASE PROTEIN 1"/>
    <property type="match status" value="1"/>
</dbReference>
<organism evidence="6 7">
    <name type="scientific">Morella rubra</name>
    <name type="common">Chinese bayberry</name>
    <dbReference type="NCBI Taxonomy" id="262757"/>
    <lineage>
        <taxon>Eukaryota</taxon>
        <taxon>Viridiplantae</taxon>
        <taxon>Streptophyta</taxon>
        <taxon>Embryophyta</taxon>
        <taxon>Tracheophyta</taxon>
        <taxon>Spermatophyta</taxon>
        <taxon>Magnoliopsida</taxon>
        <taxon>eudicotyledons</taxon>
        <taxon>Gunneridae</taxon>
        <taxon>Pentapetalae</taxon>
        <taxon>rosids</taxon>
        <taxon>fabids</taxon>
        <taxon>Fagales</taxon>
        <taxon>Myricaceae</taxon>
        <taxon>Morella</taxon>
    </lineage>
</organism>
<reference evidence="6 7" key="1">
    <citation type="journal article" date="2019" name="Plant Biotechnol. J.">
        <title>The red bayberry genome and genetic basis of sex determination.</title>
        <authorList>
            <person name="Jia H.M."/>
            <person name="Jia H.J."/>
            <person name="Cai Q.L."/>
            <person name="Wang Y."/>
            <person name="Zhao H.B."/>
            <person name="Yang W.F."/>
            <person name="Wang G.Y."/>
            <person name="Li Y.H."/>
            <person name="Zhan D.L."/>
            <person name="Shen Y.T."/>
            <person name="Niu Q.F."/>
            <person name="Chang L."/>
            <person name="Qiu J."/>
            <person name="Zhao L."/>
            <person name="Xie H.B."/>
            <person name="Fu W.Y."/>
            <person name="Jin J."/>
            <person name="Li X.W."/>
            <person name="Jiao Y."/>
            <person name="Zhou C.C."/>
            <person name="Tu T."/>
            <person name="Chai C.Y."/>
            <person name="Gao J.L."/>
            <person name="Fan L.J."/>
            <person name="van de Weg E."/>
            <person name="Wang J.Y."/>
            <person name="Gao Z.S."/>
        </authorList>
    </citation>
    <scope>NUCLEOTIDE SEQUENCE [LARGE SCALE GENOMIC DNA]</scope>
    <source>
        <tissue evidence="6">Leaves</tissue>
    </source>
</reference>
<dbReference type="GO" id="GO:0005975">
    <property type="term" value="P:carbohydrate metabolic process"/>
    <property type="evidence" value="ECO:0007669"/>
    <property type="project" value="InterPro"/>
</dbReference>
<evidence type="ECO:0000256" key="3">
    <source>
        <dbReference type="RuleBase" id="RU000489"/>
    </source>
</evidence>
<accession>A0A6A1VLH2</accession>
<dbReference type="PROSITE" id="PS51910">
    <property type="entry name" value="GH18_2"/>
    <property type="match status" value="1"/>
</dbReference>
<dbReference type="GO" id="GO:0005576">
    <property type="term" value="C:extracellular region"/>
    <property type="evidence" value="ECO:0007669"/>
    <property type="project" value="TreeGrafter"/>
</dbReference>
<dbReference type="InterPro" id="IPR001579">
    <property type="entry name" value="Glyco_hydro_18_chit_AS"/>
</dbReference>
<dbReference type="InterPro" id="IPR050314">
    <property type="entry name" value="Glycosyl_Hydrlase_18"/>
</dbReference>
<evidence type="ECO:0000313" key="6">
    <source>
        <dbReference type="EMBL" id="KAB1211870.1"/>
    </source>
</evidence>
<keyword evidence="1 3" id="KW-0378">Hydrolase</keyword>
<evidence type="ECO:0000256" key="4">
    <source>
        <dbReference type="RuleBase" id="RU004453"/>
    </source>
</evidence>
<dbReference type="PANTHER" id="PTHR11177">
    <property type="entry name" value="CHITINASE"/>
    <property type="match status" value="1"/>
</dbReference>
<dbReference type="EMBL" id="RXIC02000023">
    <property type="protein sequence ID" value="KAB1211870.1"/>
    <property type="molecule type" value="Genomic_DNA"/>
</dbReference>
<comment type="similarity">
    <text evidence="4">Belongs to the glycosyl hydrolase 18 family.</text>
</comment>
<keyword evidence="7" id="KW-1185">Reference proteome</keyword>
<dbReference type="PROSITE" id="PS01095">
    <property type="entry name" value="GH18_1"/>
    <property type="match status" value="1"/>
</dbReference>
<proteinExistence type="inferred from homology"/>
<dbReference type="InterPro" id="IPR017853">
    <property type="entry name" value="GH"/>
</dbReference>
<evidence type="ECO:0000313" key="7">
    <source>
        <dbReference type="Proteomes" id="UP000516437"/>
    </source>
</evidence>
<dbReference type="Proteomes" id="UP000516437">
    <property type="component" value="Chromosome 5"/>
</dbReference>
<gene>
    <name evidence="6" type="ORF">CJ030_MR5G004837</name>
</gene>
<keyword evidence="2 3" id="KW-0326">Glycosidase</keyword>
<dbReference type="GO" id="GO:0006032">
    <property type="term" value="P:chitin catabolic process"/>
    <property type="evidence" value="ECO:0007669"/>
    <property type="project" value="TreeGrafter"/>
</dbReference>
<name>A0A6A1VLH2_9ROSI</name>
<dbReference type="AlphaFoldDB" id="A0A6A1VLH2"/>